<evidence type="ECO:0000313" key="9">
    <source>
        <dbReference type="EMBL" id="MBC8559819.1"/>
    </source>
</evidence>
<dbReference type="InterPro" id="IPR016162">
    <property type="entry name" value="Ald_DH_N"/>
</dbReference>
<evidence type="ECO:0000256" key="4">
    <source>
        <dbReference type="PIRNR" id="PIRNR036492"/>
    </source>
</evidence>
<dbReference type="GO" id="GO:0005737">
    <property type="term" value="C:cytoplasm"/>
    <property type="evidence" value="ECO:0007669"/>
    <property type="project" value="TreeGrafter"/>
</dbReference>
<dbReference type="PANTHER" id="PTHR43570">
    <property type="entry name" value="ALDEHYDE DEHYDROGENASE"/>
    <property type="match status" value="1"/>
</dbReference>
<feature type="active site" evidence="5">
    <location>
        <position position="235"/>
    </location>
</feature>
<dbReference type="Gene3D" id="3.40.605.10">
    <property type="entry name" value="Aldehyde Dehydrogenase, Chain A, domain 1"/>
    <property type="match status" value="1"/>
</dbReference>
<dbReference type="PIRSF" id="PIRSF036492">
    <property type="entry name" value="ALDH"/>
    <property type="match status" value="1"/>
</dbReference>
<comment type="caution">
    <text evidence="9">The sequence shown here is derived from an EMBL/GenBank/DDBJ whole genome shotgun (WGS) entry which is preliminary data.</text>
</comment>
<accession>A0A926E1C9</accession>
<feature type="active site" evidence="5 6">
    <location>
        <position position="201"/>
    </location>
</feature>
<dbReference type="SUPFAM" id="SSF53720">
    <property type="entry name" value="ALDH-like"/>
    <property type="match status" value="1"/>
</dbReference>
<keyword evidence="10" id="KW-1185">Reference proteome</keyword>
<reference evidence="9" key="1">
    <citation type="submission" date="2020-08" db="EMBL/GenBank/DDBJ databases">
        <title>Genome public.</title>
        <authorList>
            <person name="Liu C."/>
            <person name="Sun Q."/>
        </authorList>
    </citation>
    <scope>NUCLEOTIDE SEQUENCE</scope>
    <source>
        <strain evidence="9">NSJ-33</strain>
    </source>
</reference>
<comment type="similarity">
    <text evidence="1 4 7">Belongs to the aldehyde dehydrogenase family.</text>
</comment>
<evidence type="ECO:0000256" key="5">
    <source>
        <dbReference type="PIRSR" id="PIRSR036492-1"/>
    </source>
</evidence>
<dbReference type="Gene3D" id="3.40.309.10">
    <property type="entry name" value="Aldehyde Dehydrogenase, Chain A, domain 2"/>
    <property type="match status" value="1"/>
</dbReference>
<dbReference type="Pfam" id="PF00171">
    <property type="entry name" value="Aldedh"/>
    <property type="match status" value="1"/>
</dbReference>
<gene>
    <name evidence="9" type="ORF">H8710_07015</name>
</gene>
<dbReference type="InterPro" id="IPR016163">
    <property type="entry name" value="Ald_DH_C"/>
</dbReference>
<dbReference type="InterPro" id="IPR029510">
    <property type="entry name" value="Ald_DH_CS_GLU"/>
</dbReference>
<evidence type="ECO:0000256" key="2">
    <source>
        <dbReference type="ARBA" id="ARBA00023002"/>
    </source>
</evidence>
<dbReference type="PROSITE" id="PS00687">
    <property type="entry name" value="ALDEHYDE_DEHYDR_GLU"/>
    <property type="match status" value="1"/>
</dbReference>
<dbReference type="FunFam" id="3.40.309.10:FF:000003">
    <property type="entry name" value="Aldehyde dehydrogenase"/>
    <property type="match status" value="1"/>
</dbReference>
<dbReference type="AlphaFoldDB" id="A0A926E1C9"/>
<keyword evidence="2 4" id="KW-0560">Oxidoreductase</keyword>
<dbReference type="GO" id="GO:0004029">
    <property type="term" value="F:aldehyde dehydrogenase (NAD+) activity"/>
    <property type="evidence" value="ECO:0007669"/>
    <property type="project" value="TreeGrafter"/>
</dbReference>
<dbReference type="Proteomes" id="UP000610760">
    <property type="component" value="Unassembled WGS sequence"/>
</dbReference>
<evidence type="ECO:0000256" key="1">
    <source>
        <dbReference type="ARBA" id="ARBA00009986"/>
    </source>
</evidence>
<dbReference type="InterPro" id="IPR016161">
    <property type="entry name" value="Ald_DH/histidinol_DH"/>
</dbReference>
<dbReference type="CDD" id="cd07136">
    <property type="entry name" value="ALDH_YwdH-P39616"/>
    <property type="match status" value="1"/>
</dbReference>
<name>A0A926E1C9_9FIRM</name>
<proteinExistence type="inferred from homology"/>
<dbReference type="RefSeq" id="WP_249294801.1">
    <property type="nucleotide sequence ID" value="NZ_JACRSV010000002.1"/>
</dbReference>
<dbReference type="PANTHER" id="PTHR43570:SF16">
    <property type="entry name" value="ALDEHYDE DEHYDROGENASE TYPE III, ISOFORM Q"/>
    <property type="match status" value="1"/>
</dbReference>
<dbReference type="EMBL" id="JACRSV010000002">
    <property type="protein sequence ID" value="MBC8559819.1"/>
    <property type="molecule type" value="Genomic_DNA"/>
</dbReference>
<dbReference type="FunFam" id="3.40.605.10:FF:000004">
    <property type="entry name" value="Aldehyde dehydrogenase"/>
    <property type="match status" value="1"/>
</dbReference>
<feature type="domain" description="Aldehyde dehydrogenase" evidence="8">
    <location>
        <begin position="13"/>
        <end position="418"/>
    </location>
</feature>
<evidence type="ECO:0000256" key="7">
    <source>
        <dbReference type="RuleBase" id="RU003345"/>
    </source>
</evidence>
<protein>
    <recommendedName>
        <fullName evidence="4">Aldehyde dehydrogenase</fullName>
    </recommendedName>
</protein>
<dbReference type="GO" id="GO:0006081">
    <property type="term" value="P:aldehyde metabolic process"/>
    <property type="evidence" value="ECO:0007669"/>
    <property type="project" value="InterPro"/>
</dbReference>
<evidence type="ECO:0000256" key="6">
    <source>
        <dbReference type="PROSITE-ProRule" id="PRU10007"/>
    </source>
</evidence>
<evidence type="ECO:0000259" key="8">
    <source>
        <dbReference type="Pfam" id="PF00171"/>
    </source>
</evidence>
<organism evidence="9 10">
    <name type="scientific">Fumia xinanensis</name>
    <dbReference type="NCBI Taxonomy" id="2763659"/>
    <lineage>
        <taxon>Bacteria</taxon>
        <taxon>Bacillati</taxon>
        <taxon>Bacillota</taxon>
        <taxon>Clostridia</taxon>
        <taxon>Eubacteriales</taxon>
        <taxon>Oscillospiraceae</taxon>
        <taxon>Fumia</taxon>
    </lineage>
</organism>
<keyword evidence="3" id="KW-0520">NAD</keyword>
<evidence type="ECO:0000313" key="10">
    <source>
        <dbReference type="Proteomes" id="UP000610760"/>
    </source>
</evidence>
<sequence length="447" mass="49935">MNNTFYSAGMTLPRSFRMRQLEKLKTVLLDYEEDLYNALQLDLGKSKFESWETEIGPVVQEICYAQRHLKSWMKPRGAATSILHFPSSGKIIPEPYGTVLIFSPWNYPVQLTLAPLTAAIAAGNCAVISLPPASVHTSQVLEKLLADAFAEEHVRTYLGDIPTNTELLKEPFDYIFFTGSPRVGKIVMEAAAKNLTPVTLELGGKSPCIVDRTADIGLAARRIVWGKCLNSGQTCVAPDYILAEEPIKGRLCSALGQEYKKLYGDNPLNNPDYPAIINEHHFDRLCALLEGQKIVSGGRYDRQKRKIELTIIDDPDLHSPVMEEEIFGPILPIIPYETLDDVKSFVCSRPKPLALYLFTHSEDTERRIMEEISFGGGSVNDTIVHLVNHGLPFGGVGNSGMGRYHGKYGFDTFTHYKGVLKKGNWLDLPVRYPPYEGKLSLLKKLMK</sequence>
<evidence type="ECO:0000256" key="3">
    <source>
        <dbReference type="ARBA" id="ARBA00023027"/>
    </source>
</evidence>
<dbReference type="InterPro" id="IPR015590">
    <property type="entry name" value="Aldehyde_DH_dom"/>
</dbReference>
<dbReference type="InterPro" id="IPR012394">
    <property type="entry name" value="Aldehyde_DH_NAD(P)"/>
</dbReference>